<dbReference type="Proteomes" id="UP000831327">
    <property type="component" value="Chromosome"/>
</dbReference>
<dbReference type="EMBL" id="AP025637">
    <property type="protein sequence ID" value="BDG74928.1"/>
    <property type="molecule type" value="Genomic_DNA"/>
</dbReference>
<reference evidence="1 2" key="1">
    <citation type="journal article" date="2016" name="Microbes Environ.">
        <title>Phylogenetically diverse aerobic anoxygenic phototrophic bacteria isolated from epilithic biofilms in Tama river, Japan.</title>
        <authorList>
            <person name="Hirose S."/>
            <person name="Matsuura K."/>
            <person name="Haruta S."/>
        </authorList>
    </citation>
    <scope>NUCLEOTIDE SEQUENCE [LARGE SCALE GENOMIC DNA]</scope>
    <source>
        <strain evidence="1 2">S08</strain>
    </source>
</reference>
<accession>A0ABN6PBK4</accession>
<keyword evidence="2" id="KW-1185">Reference proteome</keyword>
<proteinExistence type="predicted"/>
<name>A0ABN6PBK4_9PROT</name>
<organism evidence="1 2">
    <name type="scientific">Roseomonas fluvialis</name>
    <dbReference type="NCBI Taxonomy" id="1750527"/>
    <lineage>
        <taxon>Bacteria</taxon>
        <taxon>Pseudomonadati</taxon>
        <taxon>Pseudomonadota</taxon>
        <taxon>Alphaproteobacteria</taxon>
        <taxon>Acetobacterales</taxon>
        <taxon>Roseomonadaceae</taxon>
        <taxon>Roseomonas</taxon>
    </lineage>
</organism>
<protein>
    <submittedName>
        <fullName evidence="1">Uncharacterized protein</fullName>
    </submittedName>
</protein>
<sequence length="109" mass="10950">MPSGGAPFNLAQVGIPRRPAPLLLCPQAPGARLRGLGFRAARWRAGRGWWAGRGRAVRSRIAAGPRSAIISALRCWAPACAGLAFAPCAGVPGAAGGLGAVALCAPGSR</sequence>
<evidence type="ECO:0000313" key="2">
    <source>
        <dbReference type="Proteomes" id="UP000831327"/>
    </source>
</evidence>
<gene>
    <name evidence="1" type="ORF">Rmf_48570</name>
</gene>
<evidence type="ECO:0000313" key="1">
    <source>
        <dbReference type="EMBL" id="BDG74928.1"/>
    </source>
</evidence>